<proteinExistence type="predicted"/>
<dbReference type="EMBL" id="PYDT01000002">
    <property type="protein sequence ID" value="THU71075.1"/>
    <property type="molecule type" value="Genomic_DNA"/>
</dbReference>
<reference evidence="2 3" key="1">
    <citation type="journal article" date="2019" name="Nat. Plants">
        <title>Genome sequencing of Musa balbisiana reveals subgenome evolution and function divergence in polyploid bananas.</title>
        <authorList>
            <person name="Yao X."/>
        </authorList>
    </citation>
    <scope>NUCLEOTIDE SEQUENCE [LARGE SCALE GENOMIC DNA]</scope>
    <source>
        <strain evidence="3">cv. DH-PKW</strain>
        <tissue evidence="2">Leaves</tissue>
    </source>
</reference>
<accession>A0A4V4H9C5</accession>
<protein>
    <submittedName>
        <fullName evidence="2">Uncharacterized protein</fullName>
    </submittedName>
</protein>
<organism evidence="2 3">
    <name type="scientific">Musa balbisiana</name>
    <name type="common">Banana</name>
    <dbReference type="NCBI Taxonomy" id="52838"/>
    <lineage>
        <taxon>Eukaryota</taxon>
        <taxon>Viridiplantae</taxon>
        <taxon>Streptophyta</taxon>
        <taxon>Embryophyta</taxon>
        <taxon>Tracheophyta</taxon>
        <taxon>Spermatophyta</taxon>
        <taxon>Magnoliopsida</taxon>
        <taxon>Liliopsida</taxon>
        <taxon>Zingiberales</taxon>
        <taxon>Musaceae</taxon>
        <taxon>Musa</taxon>
    </lineage>
</organism>
<sequence>MVLYSCEEPKEEEERGGSSRQFDVPCPGFRGRWSLNSHEVGSVSYEPKLPVVCNASGRKKRSKSVEWVGCGKRGERMQNNILS</sequence>
<name>A0A4V4H9C5_MUSBA</name>
<gene>
    <name evidence="2" type="ORF">C4D60_Mb08t31730</name>
</gene>
<dbReference type="Proteomes" id="UP000317650">
    <property type="component" value="Chromosome 8"/>
</dbReference>
<evidence type="ECO:0000313" key="3">
    <source>
        <dbReference type="Proteomes" id="UP000317650"/>
    </source>
</evidence>
<keyword evidence="3" id="KW-1185">Reference proteome</keyword>
<evidence type="ECO:0000313" key="2">
    <source>
        <dbReference type="EMBL" id="THU71075.1"/>
    </source>
</evidence>
<feature type="region of interest" description="Disordered" evidence="1">
    <location>
        <begin position="1"/>
        <end position="22"/>
    </location>
</feature>
<dbReference type="AlphaFoldDB" id="A0A4V4H9C5"/>
<evidence type="ECO:0000256" key="1">
    <source>
        <dbReference type="SAM" id="MobiDB-lite"/>
    </source>
</evidence>
<comment type="caution">
    <text evidence="2">The sequence shown here is derived from an EMBL/GenBank/DDBJ whole genome shotgun (WGS) entry which is preliminary data.</text>
</comment>